<dbReference type="STRING" id="7209.A0A1I7VV39"/>
<dbReference type="PANTHER" id="PTHR46205">
    <property type="entry name" value="LOQUACIOUS, ISOFORM B"/>
    <property type="match status" value="1"/>
</dbReference>
<dbReference type="SUPFAM" id="SSF54768">
    <property type="entry name" value="dsRNA-binding domain-like"/>
    <property type="match status" value="2"/>
</dbReference>
<protein>
    <submittedName>
        <fullName evidence="6">Double-stranded RNA binding domain-containing protein family protein</fullName>
    </submittedName>
</protein>
<dbReference type="GO" id="GO:0030422">
    <property type="term" value="P:siRNA processing"/>
    <property type="evidence" value="ECO:0007669"/>
    <property type="project" value="TreeGrafter"/>
</dbReference>
<dbReference type="WBParaSite" id="EN70_6613">
    <property type="protein sequence ID" value="EN70_6613"/>
    <property type="gene ID" value="EN70_6613"/>
</dbReference>
<organism evidence="5 6">
    <name type="scientific">Loa loa</name>
    <name type="common">Eye worm</name>
    <name type="synonym">Filaria loa</name>
    <dbReference type="NCBI Taxonomy" id="7209"/>
    <lineage>
        <taxon>Eukaryota</taxon>
        <taxon>Metazoa</taxon>
        <taxon>Ecdysozoa</taxon>
        <taxon>Nematoda</taxon>
        <taxon>Chromadorea</taxon>
        <taxon>Rhabditida</taxon>
        <taxon>Spirurina</taxon>
        <taxon>Spiruromorpha</taxon>
        <taxon>Filarioidea</taxon>
        <taxon>Onchocercidae</taxon>
        <taxon>Loa</taxon>
    </lineage>
</organism>
<dbReference type="PROSITE" id="PS50137">
    <property type="entry name" value="DS_RBD"/>
    <property type="match status" value="2"/>
</dbReference>
<dbReference type="SMART" id="SM00358">
    <property type="entry name" value="DSRM"/>
    <property type="match status" value="2"/>
</dbReference>
<dbReference type="Gene3D" id="3.30.160.20">
    <property type="match status" value="2"/>
</dbReference>
<dbReference type="GO" id="GO:0016442">
    <property type="term" value="C:RISC complex"/>
    <property type="evidence" value="ECO:0007669"/>
    <property type="project" value="TreeGrafter"/>
</dbReference>
<dbReference type="InterPro" id="IPR051247">
    <property type="entry name" value="RLC_Component"/>
</dbReference>
<dbReference type="CDD" id="cd00048">
    <property type="entry name" value="DSRM_SF"/>
    <property type="match status" value="2"/>
</dbReference>
<dbReference type="AlphaFoldDB" id="A0A1I7VV39"/>
<feature type="region of interest" description="Disordered" evidence="3">
    <location>
        <begin position="432"/>
        <end position="453"/>
    </location>
</feature>
<keyword evidence="1 2" id="KW-0694">RNA-binding</keyword>
<evidence type="ECO:0000313" key="6">
    <source>
        <dbReference type="WBParaSite" id="EN70_6613"/>
    </source>
</evidence>
<dbReference type="GO" id="GO:0070920">
    <property type="term" value="P:regulation of regulatory ncRNA processing"/>
    <property type="evidence" value="ECO:0007669"/>
    <property type="project" value="TreeGrafter"/>
</dbReference>
<dbReference type="GO" id="GO:0005737">
    <property type="term" value="C:cytoplasm"/>
    <property type="evidence" value="ECO:0007669"/>
    <property type="project" value="TreeGrafter"/>
</dbReference>
<dbReference type="Pfam" id="PF00035">
    <property type="entry name" value="dsrm"/>
    <property type="match status" value="2"/>
</dbReference>
<dbReference type="PANTHER" id="PTHR46205:SF3">
    <property type="entry name" value="LOQUACIOUS, ISOFORM B"/>
    <property type="match status" value="1"/>
</dbReference>
<name>A0A1I7VV39_LOALO</name>
<keyword evidence="5" id="KW-1185">Reference proteome</keyword>
<evidence type="ECO:0000256" key="3">
    <source>
        <dbReference type="SAM" id="MobiDB-lite"/>
    </source>
</evidence>
<dbReference type="InterPro" id="IPR014720">
    <property type="entry name" value="dsRBD_dom"/>
</dbReference>
<reference evidence="6" key="2">
    <citation type="submission" date="2016-11" db="UniProtKB">
        <authorList>
            <consortium name="WormBaseParasite"/>
        </authorList>
    </citation>
    <scope>IDENTIFICATION</scope>
</reference>
<proteinExistence type="predicted"/>
<evidence type="ECO:0000256" key="2">
    <source>
        <dbReference type="PROSITE-ProRule" id="PRU00266"/>
    </source>
</evidence>
<feature type="domain" description="DRBM" evidence="4">
    <location>
        <begin position="201"/>
        <end position="268"/>
    </location>
</feature>
<accession>A0A1I7VV39</accession>
<evidence type="ECO:0000259" key="4">
    <source>
        <dbReference type="PROSITE" id="PS50137"/>
    </source>
</evidence>
<sequence length="453" mass="50177">MLSGKVIYMVEKFYEVFTHVDVLKSREPEYFICQKPIIVDFDNLIGNKNSKNSKEIEKVGKLEVMDTDSEQTMEVQTNGGLSSTSTGTSVAAVKTFVSILEEGCKKYYDGTPPIFMPAFVEMPNLFAIRCELYGIHTIGHGRTKKIAKQMAAKNMLKKMIEKESFSDFELGKTKEEALASLENLTIDFQNRGSGDDSVAENWVGKVNERCQKLKLSSVNYEIDEEGPPNHRIFIATCKMGKVHVVGHGKTKKIAKTLAAQKMYAQLENWKDLADDIGNAALVAAAGQETTNNSESTANESLSNLDASANALVHPDSLQKVRAAFRDGFDVTGLTEKLIKLINSGDENINKIFLNQKLNFVFLEPDLDGNLQCLLSINGPNDMKNAFYGFGTTETDAKDYAARNALIHLELFIRTSEPSRGSSDLSETQLTIGSLTWTKNSPEDENQNSSSEKQ</sequence>
<evidence type="ECO:0000313" key="5">
    <source>
        <dbReference type="Proteomes" id="UP000095285"/>
    </source>
</evidence>
<dbReference type="GO" id="GO:0070578">
    <property type="term" value="C:RISC-loading complex"/>
    <property type="evidence" value="ECO:0007669"/>
    <property type="project" value="TreeGrafter"/>
</dbReference>
<evidence type="ECO:0000256" key="1">
    <source>
        <dbReference type="ARBA" id="ARBA00022884"/>
    </source>
</evidence>
<dbReference type="GO" id="GO:0035197">
    <property type="term" value="F:siRNA binding"/>
    <property type="evidence" value="ECO:0007669"/>
    <property type="project" value="TreeGrafter"/>
</dbReference>
<reference evidence="5" key="1">
    <citation type="submission" date="2012-04" db="EMBL/GenBank/DDBJ databases">
        <title>The Genome Sequence of Loa loa.</title>
        <authorList>
            <consortium name="The Broad Institute Genome Sequencing Platform"/>
            <consortium name="Broad Institute Genome Sequencing Center for Infectious Disease"/>
            <person name="Nutman T.B."/>
            <person name="Fink D.L."/>
            <person name="Russ C."/>
            <person name="Young S."/>
            <person name="Zeng Q."/>
            <person name="Gargeya S."/>
            <person name="Alvarado L."/>
            <person name="Berlin A."/>
            <person name="Chapman S.B."/>
            <person name="Chen Z."/>
            <person name="Freedman E."/>
            <person name="Gellesch M."/>
            <person name="Goldberg J."/>
            <person name="Griggs A."/>
            <person name="Gujja S."/>
            <person name="Heilman E.R."/>
            <person name="Heiman D."/>
            <person name="Howarth C."/>
            <person name="Mehta T."/>
            <person name="Neiman D."/>
            <person name="Pearson M."/>
            <person name="Roberts A."/>
            <person name="Saif S."/>
            <person name="Shea T."/>
            <person name="Shenoy N."/>
            <person name="Sisk P."/>
            <person name="Stolte C."/>
            <person name="Sykes S."/>
            <person name="White J."/>
            <person name="Yandava C."/>
            <person name="Haas B."/>
            <person name="Henn M.R."/>
            <person name="Nusbaum C."/>
            <person name="Birren B."/>
        </authorList>
    </citation>
    <scope>NUCLEOTIDE SEQUENCE [LARGE SCALE GENOMIC DNA]</scope>
</reference>
<dbReference type="GO" id="GO:0005634">
    <property type="term" value="C:nucleus"/>
    <property type="evidence" value="ECO:0007669"/>
    <property type="project" value="TreeGrafter"/>
</dbReference>
<dbReference type="FunFam" id="3.30.160.20:FF:000007">
    <property type="entry name" value="Double-stranded RNA-binding protein Staufen homolog 1"/>
    <property type="match status" value="1"/>
</dbReference>
<feature type="domain" description="DRBM" evidence="4">
    <location>
        <begin position="126"/>
        <end position="161"/>
    </location>
</feature>
<dbReference type="GO" id="GO:0003725">
    <property type="term" value="F:double-stranded RNA binding"/>
    <property type="evidence" value="ECO:0007669"/>
    <property type="project" value="TreeGrafter"/>
</dbReference>
<dbReference type="Proteomes" id="UP000095285">
    <property type="component" value="Unassembled WGS sequence"/>
</dbReference>